<dbReference type="EMBL" id="JAGIOF010000001">
    <property type="protein sequence ID" value="MBP2387570.1"/>
    <property type="molecule type" value="Genomic_DNA"/>
</dbReference>
<dbReference type="InterPro" id="IPR011042">
    <property type="entry name" value="6-blade_b-propeller_TolB-like"/>
</dbReference>
<dbReference type="RefSeq" id="WP_209999912.1">
    <property type="nucleotide sequence ID" value="NZ_BAAAJY010000011.1"/>
</dbReference>
<evidence type="ECO:0000313" key="3">
    <source>
        <dbReference type="Proteomes" id="UP001296993"/>
    </source>
</evidence>
<dbReference type="Gene3D" id="2.120.10.30">
    <property type="entry name" value="TolB, C-terminal domain"/>
    <property type="match status" value="1"/>
</dbReference>
<dbReference type="InterPro" id="IPR011041">
    <property type="entry name" value="Quinoprot_gluc/sorb_DH_b-prop"/>
</dbReference>
<reference evidence="2 3" key="1">
    <citation type="submission" date="2021-03" db="EMBL/GenBank/DDBJ databases">
        <title>Sequencing the genomes of 1000 actinobacteria strains.</title>
        <authorList>
            <person name="Klenk H.-P."/>
        </authorList>
    </citation>
    <scope>NUCLEOTIDE SEQUENCE [LARGE SCALE GENOMIC DNA]</scope>
    <source>
        <strain evidence="2 3">DSM 15797</strain>
    </source>
</reference>
<evidence type="ECO:0000313" key="2">
    <source>
        <dbReference type="EMBL" id="MBP2387570.1"/>
    </source>
</evidence>
<dbReference type="Proteomes" id="UP001296993">
    <property type="component" value="Unassembled WGS sequence"/>
</dbReference>
<dbReference type="SUPFAM" id="SSF50952">
    <property type="entry name" value="Soluble quinoprotein glucose dehydrogenase"/>
    <property type="match status" value="1"/>
</dbReference>
<dbReference type="PANTHER" id="PTHR19328">
    <property type="entry name" value="HEDGEHOG-INTERACTING PROTEIN"/>
    <property type="match status" value="1"/>
</dbReference>
<dbReference type="Pfam" id="PF07995">
    <property type="entry name" value="GSDH"/>
    <property type="match status" value="1"/>
</dbReference>
<feature type="domain" description="Glucose/Sorbosone dehydrogenase" evidence="1">
    <location>
        <begin position="56"/>
        <end position="352"/>
    </location>
</feature>
<dbReference type="InterPro" id="IPR012938">
    <property type="entry name" value="Glc/Sorbosone_DH"/>
</dbReference>
<name>A0ABS4XGH2_9MICC</name>
<accession>A0ABS4XGH2</accession>
<evidence type="ECO:0000259" key="1">
    <source>
        <dbReference type="Pfam" id="PF07995"/>
    </source>
</evidence>
<keyword evidence="3" id="KW-1185">Reference proteome</keyword>
<protein>
    <submittedName>
        <fullName evidence="2">Glucose/arabinose dehydrogenase</fullName>
    </submittedName>
</protein>
<dbReference type="PANTHER" id="PTHR19328:SF13">
    <property type="entry name" value="HIPL1 PROTEIN"/>
    <property type="match status" value="1"/>
</dbReference>
<gene>
    <name evidence="2" type="ORF">JOF47_003081</name>
</gene>
<organism evidence="2 3">
    <name type="scientific">Paeniglutamicibacter kerguelensis</name>
    <dbReference type="NCBI Taxonomy" id="254788"/>
    <lineage>
        <taxon>Bacteria</taxon>
        <taxon>Bacillati</taxon>
        <taxon>Actinomycetota</taxon>
        <taxon>Actinomycetes</taxon>
        <taxon>Micrococcales</taxon>
        <taxon>Micrococcaceae</taxon>
        <taxon>Paeniglutamicibacter</taxon>
    </lineage>
</organism>
<sequence length="367" mass="38304">MTAVQPGVPAGVVRRSFLLLAGAGTLAVLSSCSDPLKPNPNSPEQVNRPVVVASGLATPWSMARRSDGGTLVSERDTARVKLLSPDGTLETFAEVPGVVPGGEGGLLGLEVLEEDGREWLYAYASTETDNRVLRFEMGPDGLGAAQPIIRGIPRASIHNGGRIKFGPDGLLYIGTGDATDSAAAQDPARMNGKILRLNPDGSIPVGNPFTGSPVYSYGHRNVQGFAWDSSRRLWASELGPDKNDELNLVVPGSNYGWPQVTGAPHKEGFIDAVHVWKSTADASPSALAIVDGAAYVACLRGEKLWRLGLPAGEPASRGALPDARGILKGQGRLRDVLAVSGSGLWIATNEGESSRIISLALPGPGPA</sequence>
<comment type="caution">
    <text evidence="2">The sequence shown here is derived from an EMBL/GenBank/DDBJ whole genome shotgun (WGS) entry which is preliminary data.</text>
</comment>
<proteinExistence type="predicted"/>